<feature type="compositionally biased region" description="Basic residues" evidence="2">
    <location>
        <begin position="1"/>
        <end position="18"/>
    </location>
</feature>
<protein>
    <submittedName>
        <fullName evidence="3">Uncharacterized protein</fullName>
    </submittedName>
</protein>
<evidence type="ECO:0000313" key="3">
    <source>
        <dbReference type="EMBL" id="CVK96974.1"/>
    </source>
</evidence>
<feature type="coiled-coil region" evidence="1">
    <location>
        <begin position="121"/>
        <end position="184"/>
    </location>
</feature>
<comment type="caution">
    <text evidence="3">The sequence shown here is derived from an EMBL/GenBank/DDBJ whole genome shotgun (WGS) entry which is preliminary data.</text>
</comment>
<evidence type="ECO:0000256" key="2">
    <source>
        <dbReference type="SAM" id="MobiDB-lite"/>
    </source>
</evidence>
<feature type="region of interest" description="Disordered" evidence="2">
    <location>
        <begin position="1"/>
        <end position="72"/>
    </location>
</feature>
<dbReference type="Proteomes" id="UP000184255">
    <property type="component" value="Unassembled WGS sequence"/>
</dbReference>
<organism evidence="3 4">
    <name type="scientific">Fusarium mangiferae</name>
    <name type="common">Mango malformation disease fungus</name>
    <dbReference type="NCBI Taxonomy" id="192010"/>
    <lineage>
        <taxon>Eukaryota</taxon>
        <taxon>Fungi</taxon>
        <taxon>Dikarya</taxon>
        <taxon>Ascomycota</taxon>
        <taxon>Pezizomycotina</taxon>
        <taxon>Sordariomycetes</taxon>
        <taxon>Hypocreomycetidae</taxon>
        <taxon>Hypocreales</taxon>
        <taxon>Nectriaceae</taxon>
        <taxon>Fusarium</taxon>
        <taxon>Fusarium fujikuroi species complex</taxon>
    </lineage>
</organism>
<dbReference type="EMBL" id="FCQH01000008">
    <property type="protein sequence ID" value="CVK96974.1"/>
    <property type="molecule type" value="Genomic_DNA"/>
</dbReference>
<sequence>MSRPRLGSRRRLKIRRRRERQEAAKQNKKQAQAAADPAQASTAEADTEAATNASALNARDTTGETETHRCKHRHLPDRRYYYREEKFNHRFVALDRRLNERVNERLDVNIAKGRAAMDADYRFHNNVLHRTKERLARKEQEIERTLRLGLRSMEQEVKRLKWKVDEIQQENQTLRDEIERERRYTRRMVQELYESSDAQETDRSD</sequence>
<accession>A0A1L7TEH7</accession>
<dbReference type="RefSeq" id="XP_041684336.1">
    <property type="nucleotide sequence ID" value="XM_041834032.1"/>
</dbReference>
<reference evidence="4" key="1">
    <citation type="journal article" date="2016" name="Genome Biol. Evol.">
        <title>Comparative 'omics' of the Fusarium fujikuroi species complex highlights differences in genetic potential and metabolite synthesis.</title>
        <authorList>
            <person name="Niehaus E.-M."/>
            <person name="Muensterkoetter M."/>
            <person name="Proctor R.H."/>
            <person name="Brown D.W."/>
            <person name="Sharon A."/>
            <person name="Idan Y."/>
            <person name="Oren-Young L."/>
            <person name="Sieber C.M."/>
            <person name="Novak O."/>
            <person name="Pencik A."/>
            <person name="Tarkowska D."/>
            <person name="Hromadova K."/>
            <person name="Freeman S."/>
            <person name="Maymon M."/>
            <person name="Elazar M."/>
            <person name="Youssef S.A."/>
            <person name="El-Shabrawy E.S.M."/>
            <person name="Shalaby A.B.A."/>
            <person name="Houterman P."/>
            <person name="Brock N.L."/>
            <person name="Burkhardt I."/>
            <person name="Tsavkelova E.A."/>
            <person name="Dickschat J.S."/>
            <person name="Galuszka P."/>
            <person name="Gueldener U."/>
            <person name="Tudzynski B."/>
        </authorList>
    </citation>
    <scope>NUCLEOTIDE SEQUENCE [LARGE SCALE GENOMIC DNA]</scope>
    <source>
        <strain evidence="4">MRC7560</strain>
    </source>
</reference>
<evidence type="ECO:0000313" key="4">
    <source>
        <dbReference type="Proteomes" id="UP000184255"/>
    </source>
</evidence>
<keyword evidence="4" id="KW-1185">Reference proteome</keyword>
<keyword evidence="1" id="KW-0175">Coiled coil</keyword>
<dbReference type="AlphaFoldDB" id="A0A1L7TEH7"/>
<dbReference type="GeneID" id="65090493"/>
<evidence type="ECO:0000256" key="1">
    <source>
        <dbReference type="SAM" id="Coils"/>
    </source>
</evidence>
<gene>
    <name evidence="3" type="ORF">FMAN_11242</name>
</gene>
<feature type="compositionally biased region" description="Low complexity" evidence="2">
    <location>
        <begin position="29"/>
        <end position="55"/>
    </location>
</feature>
<name>A0A1L7TEH7_FUSMA</name>
<proteinExistence type="predicted"/>
<dbReference type="VEuPathDB" id="FungiDB:FMAN_11242"/>